<dbReference type="SUPFAM" id="SSF54001">
    <property type="entry name" value="Cysteine proteinases"/>
    <property type="match status" value="1"/>
</dbReference>
<dbReference type="InterPro" id="IPR056290">
    <property type="entry name" value="CEPT76/DRC7_peptidase-like_dom"/>
</dbReference>
<feature type="region of interest" description="Disordered" evidence="15">
    <location>
        <begin position="239"/>
        <end position="273"/>
    </location>
</feature>
<evidence type="ECO:0000313" key="19">
    <source>
        <dbReference type="EMBL" id="CAD9085413.1"/>
    </source>
</evidence>
<keyword evidence="7" id="KW-0744">Spermatogenesis</keyword>
<evidence type="ECO:0000256" key="5">
    <source>
        <dbReference type="ARBA" id="ARBA00022782"/>
    </source>
</evidence>
<feature type="coiled-coil region" evidence="14">
    <location>
        <begin position="748"/>
        <end position="818"/>
    </location>
</feature>
<feature type="region of interest" description="Disordered" evidence="15">
    <location>
        <begin position="382"/>
        <end position="417"/>
    </location>
</feature>
<evidence type="ECO:0000256" key="6">
    <source>
        <dbReference type="ARBA" id="ARBA00022846"/>
    </source>
</evidence>
<dbReference type="EMBL" id="HBGD01010542">
    <property type="protein sequence ID" value="CAD9085413.1"/>
    <property type="molecule type" value="Transcribed_RNA"/>
</dbReference>
<sequence>MEFSSPYPNKINWQSLSKHQRLQSLSQIESSAPPSYKSNTIKEELVLQYVRVFERQYVELFQERERLALVVRNEYGVKKFISTFIKPTLLPYAELYDSHAITQFLHNYLTYEPLPSPHQLPSIICSPTITLTHQKGDSFDLSILYCSLLRGAGYEAYVCIGRASGKVARAERLYCPEQIRDDDDDYIQYESFKDANGGTAASADDVGANGAAAQQQNDGTASVATATTKKKSKYSLKKRMRLESEFDQMQKDKEDQVAGENGQNEQNTDDSSDQYIHAWILVLPNARSMAPPTPHPPGVPITTNPTSTPHVPLPADQPYFIETSTGEQKPITDTDYKQIEAVFNHQNYWVNMQENVPVAQTDFDLYNLDNWEYIFVSEGSDDENEGLGASLKQPTENDDGNGAPTAADTVESGEHDTQVLDLPTSWVGRITLTKEQFFSKYPGKNKRIQYMDATIQLYTPYSRDDCLTKSITYFDKDAPSKKLSEHLFYENREDKLIRRSLYNASVSVDDTSPPVQRSVKHEWFAPGRRKGSSIEALKEVIQVKSEKNEYRFYWDARLDGLEKRIELFHPSTSFYPRKIVLTFRGRTDFLSYRSVTYDMNTQNTASGNEHPTFKSMEERSVLKMSEKFERDSSKIADEDVAKRTFYLNEGRMRLLYHYGPDKITHAVREYTKRGDMSIDIVDPFQARPKLSDAISEYKELLNAEKNCEANIRSANVEMKSILETRQKDEQNVKYVTTIYDTLLNQPTPEEIEELKRKERERLEKLKRKDVLGSLYPKEGIKSEEQAREIFKKCLRNMRKRLLERAKILEARLTHERNQINRRRTAYQKTQEGSERNEEEFVKFWEDTMFRMGIIRKRVERNKIESKKEYAQLQEELLNDDRLAPFLQRERKKFFSQKESLETDSMHSPSRLAVSTRR</sequence>
<dbReference type="GO" id="GO:0048870">
    <property type="term" value="P:cell motility"/>
    <property type="evidence" value="ECO:0007669"/>
    <property type="project" value="TreeGrafter"/>
</dbReference>
<feature type="region of interest" description="Disordered" evidence="15">
    <location>
        <begin position="894"/>
        <end position="917"/>
    </location>
</feature>
<protein>
    <recommendedName>
        <fullName evidence="3">Dynein regulatory complex subunit 7</fullName>
    </recommendedName>
    <alternativeName>
        <fullName evidence="12">Coiled-coil domain-containing protein 135</fullName>
    </alternativeName>
    <alternativeName>
        <fullName evidence="13">Coiled-coil domain-containing protein lobo homolog</fullName>
    </alternativeName>
</protein>
<keyword evidence="11" id="KW-0966">Cell projection</keyword>
<dbReference type="PANTHER" id="PTHR35249">
    <property type="entry name" value="DYNEIN REGULATORY COMPLEX SUBUNIT 7"/>
    <property type="match status" value="1"/>
</dbReference>
<evidence type="ECO:0000259" key="16">
    <source>
        <dbReference type="Pfam" id="PF24656"/>
    </source>
</evidence>
<keyword evidence="10" id="KW-0206">Cytoskeleton</keyword>
<dbReference type="InterPro" id="IPR033551">
    <property type="entry name" value="DRC7/lobo"/>
</dbReference>
<dbReference type="PANTHER" id="PTHR35249:SF2">
    <property type="entry name" value="DYNEIN REGULATORY COMPLEX SUBUNIT 7"/>
    <property type="match status" value="1"/>
</dbReference>
<dbReference type="GO" id="GO:0007283">
    <property type="term" value="P:spermatogenesis"/>
    <property type="evidence" value="ECO:0007669"/>
    <property type="project" value="UniProtKB-KW"/>
</dbReference>
<gene>
    <name evidence="19" type="ORF">PCOS0759_LOCUS8667</name>
</gene>
<feature type="domain" description="Dynein regulatory complex subunit 7 C-terminal" evidence="18">
    <location>
        <begin position="782"/>
        <end position="885"/>
    </location>
</feature>
<reference evidence="19" key="1">
    <citation type="submission" date="2021-01" db="EMBL/GenBank/DDBJ databases">
        <authorList>
            <person name="Corre E."/>
            <person name="Pelletier E."/>
            <person name="Niang G."/>
            <person name="Scheremetjew M."/>
            <person name="Finn R."/>
            <person name="Kale V."/>
            <person name="Holt S."/>
            <person name="Cochrane G."/>
            <person name="Meng A."/>
            <person name="Brown T."/>
            <person name="Cohen L."/>
        </authorList>
    </citation>
    <scope>NUCLEOTIDE SEQUENCE</scope>
    <source>
        <strain evidence="19">WS</strain>
    </source>
</reference>
<keyword evidence="5" id="KW-0221">Differentiation</keyword>
<feature type="domain" description="Dynein regulatory complex subunit 7 MORN" evidence="17">
    <location>
        <begin position="442"/>
        <end position="733"/>
    </location>
</feature>
<evidence type="ECO:0000259" key="18">
    <source>
        <dbReference type="Pfam" id="PF24671"/>
    </source>
</evidence>
<proteinExistence type="inferred from homology"/>
<evidence type="ECO:0000256" key="14">
    <source>
        <dbReference type="SAM" id="Coils"/>
    </source>
</evidence>
<evidence type="ECO:0000256" key="15">
    <source>
        <dbReference type="SAM" id="MobiDB-lite"/>
    </source>
</evidence>
<dbReference type="InterPro" id="IPR056291">
    <property type="entry name" value="MORN_DRC7"/>
</dbReference>
<organism evidence="19">
    <name type="scientific">Percolomonas cosmopolitus</name>
    <dbReference type="NCBI Taxonomy" id="63605"/>
    <lineage>
        <taxon>Eukaryota</taxon>
        <taxon>Discoba</taxon>
        <taxon>Heterolobosea</taxon>
        <taxon>Tetramitia</taxon>
        <taxon>Eutetramitia</taxon>
        <taxon>Percolomonadidae</taxon>
        <taxon>Percolomonas</taxon>
    </lineage>
</organism>
<dbReference type="GO" id="GO:0031514">
    <property type="term" value="C:motile cilium"/>
    <property type="evidence" value="ECO:0007669"/>
    <property type="project" value="TreeGrafter"/>
</dbReference>
<evidence type="ECO:0000256" key="7">
    <source>
        <dbReference type="ARBA" id="ARBA00022871"/>
    </source>
</evidence>
<keyword evidence="8 14" id="KW-0175">Coiled coil</keyword>
<keyword evidence="4" id="KW-0963">Cytoplasm</keyword>
<evidence type="ECO:0000256" key="3">
    <source>
        <dbReference type="ARBA" id="ARBA00021303"/>
    </source>
</evidence>
<keyword evidence="6" id="KW-0282">Flagellum</keyword>
<evidence type="ECO:0000256" key="1">
    <source>
        <dbReference type="ARBA" id="ARBA00004611"/>
    </source>
</evidence>
<accession>A0A7S1KU27</accession>
<evidence type="ECO:0000256" key="13">
    <source>
        <dbReference type="ARBA" id="ARBA00031733"/>
    </source>
</evidence>
<dbReference type="GO" id="GO:0030154">
    <property type="term" value="P:cell differentiation"/>
    <property type="evidence" value="ECO:0007669"/>
    <property type="project" value="UniProtKB-KW"/>
</dbReference>
<evidence type="ECO:0000256" key="8">
    <source>
        <dbReference type="ARBA" id="ARBA00023054"/>
    </source>
</evidence>
<dbReference type="InterPro" id="IPR056292">
    <property type="entry name" value="DRC7_C"/>
</dbReference>
<feature type="compositionally biased region" description="Basic and acidic residues" evidence="15">
    <location>
        <begin position="241"/>
        <end position="256"/>
    </location>
</feature>
<evidence type="ECO:0000259" key="17">
    <source>
        <dbReference type="Pfam" id="PF24667"/>
    </source>
</evidence>
<dbReference type="Pfam" id="PF24656">
    <property type="entry name" value="CEPT76_peptidase"/>
    <property type="match status" value="1"/>
</dbReference>
<evidence type="ECO:0000256" key="10">
    <source>
        <dbReference type="ARBA" id="ARBA00023212"/>
    </source>
</evidence>
<evidence type="ECO:0000256" key="9">
    <source>
        <dbReference type="ARBA" id="ARBA00023069"/>
    </source>
</evidence>
<dbReference type="AlphaFoldDB" id="A0A7S1KU27"/>
<feature type="domain" description="CEP76/DRC7 peptidase-like" evidence="16">
    <location>
        <begin position="317"/>
        <end position="372"/>
    </location>
</feature>
<evidence type="ECO:0000256" key="4">
    <source>
        <dbReference type="ARBA" id="ARBA00022490"/>
    </source>
</evidence>
<evidence type="ECO:0000256" key="11">
    <source>
        <dbReference type="ARBA" id="ARBA00023273"/>
    </source>
</evidence>
<evidence type="ECO:0000256" key="12">
    <source>
        <dbReference type="ARBA" id="ARBA00031627"/>
    </source>
</evidence>
<evidence type="ECO:0000256" key="2">
    <source>
        <dbReference type="ARBA" id="ARBA00010738"/>
    </source>
</evidence>
<name>A0A7S1KU27_9EUKA</name>
<comment type="similarity">
    <text evidence="2">Belongs to the DRC7 family.</text>
</comment>
<comment type="subcellular location">
    <subcellularLocation>
        <location evidence="1">Cytoplasm</location>
        <location evidence="1">Cytoskeleton</location>
        <location evidence="1">Flagellum axoneme</location>
    </subcellularLocation>
</comment>
<keyword evidence="9" id="KW-0969">Cilium</keyword>
<dbReference type="InterPro" id="IPR038765">
    <property type="entry name" value="Papain-like_cys_pep_sf"/>
</dbReference>
<feature type="coiled-coil region" evidence="14">
    <location>
        <begin position="690"/>
        <end position="717"/>
    </location>
</feature>
<dbReference type="Pfam" id="PF24671">
    <property type="entry name" value="DRC7_C"/>
    <property type="match status" value="1"/>
</dbReference>
<dbReference type="Pfam" id="PF24667">
    <property type="entry name" value="MORN_DRC7"/>
    <property type="match status" value="1"/>
</dbReference>